<sequence length="279" mass="30134">MRLSRLCCAFLILAPLLAAPAVAATDKPLWEVGAGVGVLSLPAWRGADETRNYVLPVPYFTYHGRFLRADRHGVRGVLFDSDRIDLGISLAASPPVGSDRSGARSGMPDLDATAEIGPQLDLTLWRSDSHARSLKLILPLRSAFTLSGPPRQEGWVFSPALNLDITDMAALPGWNLGLRSGPLFASRRQHAYFYEVTPAHATPARPAYAADGGYSGSQFLVSLSKRYPGYWVGGYARYDALQGAAFENSPLVSRSHYLAAGVAVAWVFGESSQRVTVDD</sequence>
<dbReference type="Pfam" id="PF06629">
    <property type="entry name" value="MipA"/>
    <property type="match status" value="1"/>
</dbReference>
<dbReference type="PANTHER" id="PTHR38776">
    <property type="entry name" value="MLTA-INTERACTING PROTEIN-RELATED"/>
    <property type="match status" value="1"/>
</dbReference>
<evidence type="ECO:0000313" key="7">
    <source>
        <dbReference type="EMBL" id="TYC60094.1"/>
    </source>
</evidence>
<reference evidence="7 8" key="1">
    <citation type="submission" date="2019-01" db="EMBL/GenBank/DDBJ databases">
        <title>Zoogloea oleivorans genome sequencing and assembly.</title>
        <authorList>
            <person name="Tancsics A."/>
            <person name="Farkas M."/>
            <person name="Kriszt B."/>
            <person name="Maroti G."/>
            <person name="Horvath B."/>
        </authorList>
    </citation>
    <scope>NUCLEOTIDE SEQUENCE [LARGE SCALE GENOMIC DNA]</scope>
    <source>
        <strain evidence="7 8">Buc</strain>
    </source>
</reference>
<proteinExistence type="inferred from homology"/>
<dbReference type="RefSeq" id="WP_148578183.1">
    <property type="nucleotide sequence ID" value="NZ_SDKK01000005.1"/>
</dbReference>
<protein>
    <submittedName>
        <fullName evidence="7">MipA/OmpV family protein</fullName>
    </submittedName>
</protein>
<dbReference type="PANTHER" id="PTHR38776:SF1">
    <property type="entry name" value="MLTA-INTERACTING PROTEIN-RELATED"/>
    <property type="match status" value="1"/>
</dbReference>
<dbReference type="GO" id="GO:0009279">
    <property type="term" value="C:cell outer membrane"/>
    <property type="evidence" value="ECO:0007669"/>
    <property type="project" value="UniProtKB-SubCell"/>
</dbReference>
<evidence type="ECO:0000256" key="4">
    <source>
        <dbReference type="ARBA" id="ARBA00023136"/>
    </source>
</evidence>
<gene>
    <name evidence="7" type="ORF">ETQ85_06165</name>
</gene>
<accession>A0A6C2D2F5</accession>
<evidence type="ECO:0000256" key="1">
    <source>
        <dbReference type="ARBA" id="ARBA00004442"/>
    </source>
</evidence>
<keyword evidence="8" id="KW-1185">Reference proteome</keyword>
<dbReference type="InterPro" id="IPR010583">
    <property type="entry name" value="MipA"/>
</dbReference>
<evidence type="ECO:0000256" key="6">
    <source>
        <dbReference type="SAM" id="SignalP"/>
    </source>
</evidence>
<dbReference type="OrthoDB" id="8562138at2"/>
<organism evidence="7 8">
    <name type="scientific">Zoogloea oleivorans</name>
    <dbReference type="NCBI Taxonomy" id="1552750"/>
    <lineage>
        <taxon>Bacteria</taxon>
        <taxon>Pseudomonadati</taxon>
        <taxon>Pseudomonadota</taxon>
        <taxon>Betaproteobacteria</taxon>
        <taxon>Rhodocyclales</taxon>
        <taxon>Zoogloeaceae</taxon>
        <taxon>Zoogloea</taxon>
    </lineage>
</organism>
<keyword evidence="4" id="KW-0472">Membrane</keyword>
<keyword evidence="3 6" id="KW-0732">Signal</keyword>
<evidence type="ECO:0000313" key="8">
    <source>
        <dbReference type="Proteomes" id="UP000389128"/>
    </source>
</evidence>
<keyword evidence="5" id="KW-0998">Cell outer membrane</keyword>
<name>A0A6C2D2F5_9RHOO</name>
<evidence type="ECO:0000256" key="3">
    <source>
        <dbReference type="ARBA" id="ARBA00022729"/>
    </source>
</evidence>
<comment type="subcellular location">
    <subcellularLocation>
        <location evidence="1">Cell outer membrane</location>
    </subcellularLocation>
</comment>
<evidence type="ECO:0000256" key="2">
    <source>
        <dbReference type="ARBA" id="ARBA00005722"/>
    </source>
</evidence>
<feature type="chain" id="PRO_5025595159" evidence="6">
    <location>
        <begin position="24"/>
        <end position="279"/>
    </location>
</feature>
<feature type="signal peptide" evidence="6">
    <location>
        <begin position="1"/>
        <end position="23"/>
    </location>
</feature>
<dbReference type="Proteomes" id="UP000389128">
    <property type="component" value="Unassembled WGS sequence"/>
</dbReference>
<comment type="caution">
    <text evidence="7">The sequence shown here is derived from an EMBL/GenBank/DDBJ whole genome shotgun (WGS) entry which is preliminary data.</text>
</comment>
<dbReference type="AlphaFoldDB" id="A0A6C2D2F5"/>
<evidence type="ECO:0000256" key="5">
    <source>
        <dbReference type="ARBA" id="ARBA00023237"/>
    </source>
</evidence>
<dbReference type="EMBL" id="SDKK01000005">
    <property type="protein sequence ID" value="TYC60094.1"/>
    <property type="molecule type" value="Genomic_DNA"/>
</dbReference>
<comment type="similarity">
    <text evidence="2">Belongs to the MipA/OmpV family.</text>
</comment>